<dbReference type="EMBL" id="JXTC01000428">
    <property type="protein sequence ID" value="PON54727.1"/>
    <property type="molecule type" value="Genomic_DNA"/>
</dbReference>
<dbReference type="PANTHER" id="PTHR31170:SF25">
    <property type="entry name" value="BNAA09G04570D PROTEIN"/>
    <property type="match status" value="1"/>
</dbReference>
<name>A0A2P5C100_TREOI</name>
<proteinExistence type="predicted"/>
<keyword evidence="3" id="KW-1185">Reference proteome</keyword>
<protein>
    <submittedName>
        <fullName evidence="2">Uncharacterized protein</fullName>
    </submittedName>
</protein>
<evidence type="ECO:0000313" key="3">
    <source>
        <dbReference type="Proteomes" id="UP000237000"/>
    </source>
</evidence>
<dbReference type="STRING" id="63057.A0A2P5C100"/>
<dbReference type="OrthoDB" id="1849062at2759"/>
<dbReference type="InterPro" id="IPR004158">
    <property type="entry name" value="DUF247_pln"/>
</dbReference>
<dbReference type="PANTHER" id="PTHR31170">
    <property type="entry name" value="BNAC04G53230D PROTEIN"/>
    <property type="match status" value="1"/>
</dbReference>
<dbReference type="AlphaFoldDB" id="A0A2P5C100"/>
<dbReference type="InParanoid" id="A0A2P5C100"/>
<sequence length="480" mass="55248">MSENEYVVSVEEICARKTVKRLVGRSDHEQTPGPVAISEGESASDIQDFRKSVDSLKEKSTTSTTNNHKPKPKIQKVPMVLRGHKNFERYYEPRVVPIGPIHHQKAGLILEEEYKLKFLAKFEEDSGKTIEVLYQSVKGQILELRKLFDREVIENYDDVTLSRMLLLDGCFILEFIVYVSYVFKGIKLKIFDLKDDQTVYVQQDLFLLENQIPFSVLKLLMDSSSDKFRSKLNSSIEEFVRQNVMAPIDRKQYVVADFRLENEPDPTHLLELLHKAANLPAHGRNQKAARRPTTQQSFRNVQELRAAGINLKRSKSCSLRDIKFSSICFAGWLKLPPLIVDDSTGPKFFNLIAYEMCPDNFKTNYEVTSFVTFMDSLIDQSSDVKELRKEKILHNLLGSDDDVAQLFNEIATDLVPNPEMYKDVKDRIQQHYDWRWTTWMAEAYSNHFSNPWSILAFVGALIALGLSGIQTWYTIKPAAD</sequence>
<organism evidence="2 3">
    <name type="scientific">Trema orientale</name>
    <name type="common">Charcoal tree</name>
    <name type="synonym">Celtis orientalis</name>
    <dbReference type="NCBI Taxonomy" id="63057"/>
    <lineage>
        <taxon>Eukaryota</taxon>
        <taxon>Viridiplantae</taxon>
        <taxon>Streptophyta</taxon>
        <taxon>Embryophyta</taxon>
        <taxon>Tracheophyta</taxon>
        <taxon>Spermatophyta</taxon>
        <taxon>Magnoliopsida</taxon>
        <taxon>eudicotyledons</taxon>
        <taxon>Gunneridae</taxon>
        <taxon>Pentapetalae</taxon>
        <taxon>rosids</taxon>
        <taxon>fabids</taxon>
        <taxon>Rosales</taxon>
        <taxon>Cannabaceae</taxon>
        <taxon>Trema</taxon>
    </lineage>
</organism>
<comment type="caution">
    <text evidence="2">The sequence shown here is derived from an EMBL/GenBank/DDBJ whole genome shotgun (WGS) entry which is preliminary data.</text>
</comment>
<dbReference type="Pfam" id="PF03140">
    <property type="entry name" value="DUF247"/>
    <property type="match status" value="1"/>
</dbReference>
<accession>A0A2P5C100</accession>
<reference evidence="3" key="1">
    <citation type="submission" date="2016-06" db="EMBL/GenBank/DDBJ databases">
        <title>Parallel loss of symbiosis genes in relatives of nitrogen-fixing non-legume Parasponia.</title>
        <authorList>
            <person name="Van Velzen R."/>
            <person name="Holmer R."/>
            <person name="Bu F."/>
            <person name="Rutten L."/>
            <person name="Van Zeijl A."/>
            <person name="Liu W."/>
            <person name="Santuari L."/>
            <person name="Cao Q."/>
            <person name="Sharma T."/>
            <person name="Shen D."/>
            <person name="Roswanjaya Y."/>
            <person name="Wardhani T."/>
            <person name="Kalhor M.S."/>
            <person name="Jansen J."/>
            <person name="Van den Hoogen J."/>
            <person name="Gungor B."/>
            <person name="Hartog M."/>
            <person name="Hontelez J."/>
            <person name="Verver J."/>
            <person name="Yang W.-C."/>
            <person name="Schijlen E."/>
            <person name="Repin R."/>
            <person name="Schilthuizen M."/>
            <person name="Schranz E."/>
            <person name="Heidstra R."/>
            <person name="Miyata K."/>
            <person name="Fedorova E."/>
            <person name="Kohlen W."/>
            <person name="Bisseling T."/>
            <person name="Smit S."/>
            <person name="Geurts R."/>
        </authorList>
    </citation>
    <scope>NUCLEOTIDE SEQUENCE [LARGE SCALE GENOMIC DNA]</scope>
    <source>
        <strain evidence="3">cv. RG33-2</strain>
    </source>
</reference>
<feature type="region of interest" description="Disordered" evidence="1">
    <location>
        <begin position="22"/>
        <end position="46"/>
    </location>
</feature>
<dbReference type="Proteomes" id="UP000237000">
    <property type="component" value="Unassembled WGS sequence"/>
</dbReference>
<evidence type="ECO:0000313" key="2">
    <source>
        <dbReference type="EMBL" id="PON54727.1"/>
    </source>
</evidence>
<evidence type="ECO:0000256" key="1">
    <source>
        <dbReference type="SAM" id="MobiDB-lite"/>
    </source>
</evidence>
<feature type="region of interest" description="Disordered" evidence="1">
    <location>
        <begin position="53"/>
        <end position="72"/>
    </location>
</feature>
<gene>
    <name evidence="2" type="ORF">TorRG33x02_301580</name>
</gene>